<accession>J0D382</accession>
<dbReference type="InParanoid" id="J0D382"/>
<dbReference type="KEGG" id="adl:AURDEDRAFT_166376"/>
<keyword evidence="3" id="KW-1185">Reference proteome</keyword>
<dbReference type="Proteomes" id="UP000006514">
    <property type="component" value="Unassembled WGS sequence"/>
</dbReference>
<sequence>MRMLPPAALQPLHDPAMHAVCAISPDPDIAGIGVRLAIYLQAVLPLMPMPFIPYSSIHNLSEDTTLAEQYCQRGSRSLVLLSCTTAALLLGAFIKHATRDLSPYYAVILLNLTWVVWISAFCRATMIYRLQPVADPDSRNRQPTTATPATCQTHDATNRQSLRGPVSRRPGRRMTGEFSLHIGVLGWHIVASGVLGWLLFRDIEGFSRETECPDSTVLWMFGSFVHITDPTVRRFWYATYIVAALSPLCVLLISYAVGMLLLLALLVRVASAILMMLYAVAVCKRRRFQIPSTPWGRAFDVLCVVLLALMIVSTEKTIAGNPVQPSEDAWGFGQILALFLAVLPCYSAAKDLRMGLELREASKRISQLGHLSCSLPIRGVTFKNRVIVCPVVGPDYINGQATVQHLVQLMVE</sequence>
<dbReference type="AlphaFoldDB" id="J0D382"/>
<reference evidence="3" key="1">
    <citation type="journal article" date="2012" name="Science">
        <title>The Paleozoic origin of enzymatic lignin decomposition reconstructed from 31 fungal genomes.</title>
        <authorList>
            <person name="Floudas D."/>
            <person name="Binder M."/>
            <person name="Riley R."/>
            <person name="Barry K."/>
            <person name="Blanchette R.A."/>
            <person name="Henrissat B."/>
            <person name="Martinez A.T."/>
            <person name="Otillar R."/>
            <person name="Spatafora J.W."/>
            <person name="Yadav J.S."/>
            <person name="Aerts A."/>
            <person name="Benoit I."/>
            <person name="Boyd A."/>
            <person name="Carlson A."/>
            <person name="Copeland A."/>
            <person name="Coutinho P.M."/>
            <person name="de Vries R.P."/>
            <person name="Ferreira P."/>
            <person name="Findley K."/>
            <person name="Foster B."/>
            <person name="Gaskell J."/>
            <person name="Glotzer D."/>
            <person name="Gorecki P."/>
            <person name="Heitman J."/>
            <person name="Hesse C."/>
            <person name="Hori C."/>
            <person name="Igarashi K."/>
            <person name="Jurgens J.A."/>
            <person name="Kallen N."/>
            <person name="Kersten P."/>
            <person name="Kohler A."/>
            <person name="Kuees U."/>
            <person name="Kumar T.K.A."/>
            <person name="Kuo A."/>
            <person name="LaButti K."/>
            <person name="Larrondo L.F."/>
            <person name="Lindquist E."/>
            <person name="Ling A."/>
            <person name="Lombard V."/>
            <person name="Lucas S."/>
            <person name="Lundell T."/>
            <person name="Martin R."/>
            <person name="McLaughlin D.J."/>
            <person name="Morgenstern I."/>
            <person name="Morin E."/>
            <person name="Murat C."/>
            <person name="Nagy L.G."/>
            <person name="Nolan M."/>
            <person name="Ohm R.A."/>
            <person name="Patyshakuliyeva A."/>
            <person name="Rokas A."/>
            <person name="Ruiz-Duenas F.J."/>
            <person name="Sabat G."/>
            <person name="Salamov A."/>
            <person name="Samejima M."/>
            <person name="Schmutz J."/>
            <person name="Slot J.C."/>
            <person name="St John F."/>
            <person name="Stenlid J."/>
            <person name="Sun H."/>
            <person name="Sun S."/>
            <person name="Syed K."/>
            <person name="Tsang A."/>
            <person name="Wiebenga A."/>
            <person name="Young D."/>
            <person name="Pisabarro A."/>
            <person name="Eastwood D.C."/>
            <person name="Martin F."/>
            <person name="Cullen D."/>
            <person name="Grigoriev I.V."/>
            <person name="Hibbett D.S."/>
        </authorList>
    </citation>
    <scope>NUCLEOTIDE SEQUENCE [LARGE SCALE GENOMIC DNA]</scope>
    <source>
        <strain evidence="3">TFB10046</strain>
    </source>
</reference>
<keyword evidence="1" id="KW-0472">Membrane</keyword>
<feature type="transmembrane region" description="Helical" evidence="1">
    <location>
        <begin position="178"/>
        <end position="200"/>
    </location>
</feature>
<feature type="transmembrane region" description="Helical" evidence="1">
    <location>
        <begin position="212"/>
        <end position="228"/>
    </location>
</feature>
<name>J0D382_AURST</name>
<dbReference type="eggNOG" id="ENOG502SGN3">
    <property type="taxonomic scope" value="Eukaryota"/>
</dbReference>
<feature type="transmembrane region" description="Helical" evidence="1">
    <location>
        <begin position="261"/>
        <end position="283"/>
    </location>
</feature>
<gene>
    <name evidence="2" type="ORF">AURDEDRAFT_166376</name>
</gene>
<organism evidence="2 3">
    <name type="scientific">Auricularia subglabra (strain TFB-10046 / SS5)</name>
    <name type="common">White-rot fungus</name>
    <name type="synonym">Auricularia delicata (strain TFB10046)</name>
    <dbReference type="NCBI Taxonomy" id="717982"/>
    <lineage>
        <taxon>Eukaryota</taxon>
        <taxon>Fungi</taxon>
        <taxon>Dikarya</taxon>
        <taxon>Basidiomycota</taxon>
        <taxon>Agaricomycotina</taxon>
        <taxon>Agaricomycetes</taxon>
        <taxon>Auriculariales</taxon>
        <taxon>Auriculariaceae</taxon>
        <taxon>Auricularia</taxon>
    </lineage>
</organism>
<evidence type="ECO:0000256" key="1">
    <source>
        <dbReference type="SAM" id="Phobius"/>
    </source>
</evidence>
<feature type="transmembrane region" description="Helical" evidence="1">
    <location>
        <begin position="104"/>
        <end position="122"/>
    </location>
</feature>
<feature type="transmembrane region" description="Helical" evidence="1">
    <location>
        <begin position="78"/>
        <end position="98"/>
    </location>
</feature>
<feature type="transmembrane region" description="Helical" evidence="1">
    <location>
        <begin position="295"/>
        <end position="312"/>
    </location>
</feature>
<evidence type="ECO:0000313" key="3">
    <source>
        <dbReference type="Proteomes" id="UP000006514"/>
    </source>
</evidence>
<evidence type="ECO:0000313" key="2">
    <source>
        <dbReference type="EMBL" id="EJD44591.1"/>
    </source>
</evidence>
<keyword evidence="1" id="KW-0812">Transmembrane</keyword>
<keyword evidence="1" id="KW-1133">Transmembrane helix</keyword>
<dbReference type="EMBL" id="JH687770">
    <property type="protein sequence ID" value="EJD44591.1"/>
    <property type="molecule type" value="Genomic_DNA"/>
</dbReference>
<feature type="transmembrane region" description="Helical" evidence="1">
    <location>
        <begin position="332"/>
        <end position="349"/>
    </location>
</feature>
<dbReference type="OrthoDB" id="3351993at2759"/>
<proteinExistence type="predicted"/>
<protein>
    <submittedName>
        <fullName evidence="2">Uncharacterized protein</fullName>
    </submittedName>
</protein>
<feature type="transmembrane region" description="Helical" evidence="1">
    <location>
        <begin position="235"/>
        <end position="255"/>
    </location>
</feature>